<dbReference type="AlphaFoldDB" id="A0A7D5V9R4"/>
<feature type="transmembrane region" description="Helical" evidence="1">
    <location>
        <begin position="38"/>
        <end position="57"/>
    </location>
</feature>
<feature type="transmembrane region" description="Helical" evidence="1">
    <location>
        <begin position="63"/>
        <end position="80"/>
    </location>
</feature>
<accession>A0A7D5V9R4</accession>
<reference evidence="2 3" key="1">
    <citation type="journal article" date="2016" name="Int. J. Syst. Evol. Microbiol.">
        <title>Chitinibacter fontanus sp. nov., isolated from a spring.</title>
        <authorList>
            <person name="Sheu S.Y."/>
            <person name="Li Y.S."/>
            <person name="Young C.C."/>
            <person name="Chen W.M."/>
        </authorList>
    </citation>
    <scope>NUCLEOTIDE SEQUENCE [LARGE SCALE GENOMIC DNA]</scope>
    <source>
        <strain evidence="2 3">STM-7</strain>
    </source>
</reference>
<dbReference type="EMBL" id="CP058952">
    <property type="protein sequence ID" value="QLI81474.1"/>
    <property type="molecule type" value="Genomic_DNA"/>
</dbReference>
<evidence type="ECO:0000313" key="2">
    <source>
        <dbReference type="EMBL" id="QLI81474.1"/>
    </source>
</evidence>
<keyword evidence="1" id="KW-0472">Membrane</keyword>
<feature type="transmembrane region" description="Helical" evidence="1">
    <location>
        <begin position="153"/>
        <end position="180"/>
    </location>
</feature>
<feature type="transmembrane region" description="Helical" evidence="1">
    <location>
        <begin position="201"/>
        <end position="226"/>
    </location>
</feature>
<evidence type="ECO:0000313" key="3">
    <source>
        <dbReference type="Proteomes" id="UP000510822"/>
    </source>
</evidence>
<dbReference type="InterPro" id="IPR047798">
    <property type="entry name" value="BPSS1780-like"/>
</dbReference>
<protein>
    <recommendedName>
        <fullName evidence="4">DUF2189 domain-containing protein</fullName>
    </recommendedName>
</protein>
<gene>
    <name evidence="2" type="ORF">HZU75_08010</name>
</gene>
<name>A0A7D5V9R4_9NEIS</name>
<feature type="transmembrane region" description="Helical" evidence="1">
    <location>
        <begin position="109"/>
        <end position="133"/>
    </location>
</feature>
<proteinExistence type="predicted"/>
<organism evidence="2 3">
    <name type="scientific">Chitinibacter fontanus</name>
    <dbReference type="NCBI Taxonomy" id="1737446"/>
    <lineage>
        <taxon>Bacteria</taxon>
        <taxon>Pseudomonadati</taxon>
        <taxon>Pseudomonadota</taxon>
        <taxon>Betaproteobacteria</taxon>
        <taxon>Neisseriales</taxon>
        <taxon>Chitinibacteraceae</taxon>
        <taxon>Chitinibacter</taxon>
    </lineage>
</organism>
<keyword evidence="3" id="KW-1185">Reference proteome</keyword>
<evidence type="ECO:0000256" key="1">
    <source>
        <dbReference type="SAM" id="Phobius"/>
    </source>
</evidence>
<keyword evidence="1" id="KW-1133">Transmembrane helix</keyword>
<evidence type="ECO:0008006" key="4">
    <source>
        <dbReference type="Google" id="ProtNLM"/>
    </source>
</evidence>
<dbReference type="KEGG" id="cfon:HZU75_08010"/>
<dbReference type="NCBIfam" id="NF041043">
    <property type="entry name" value="BPSS1780_fam"/>
    <property type="match status" value="1"/>
</dbReference>
<sequence length="253" mass="27797">MQEQDVIVDLAIEPRSLPTTRGWDWIVQAFALFRRAPTAWVGLTGLFVVLMLGLSFIPILGGFISTLIGPILLGGLTVAAHNTALGDKPKITDLFVCFKFRTIDLIKVGAYYMLGTMALLFVFSGIVGALEWLGLIQALPEQITSFDQVSQLWPLGVVILLCFMLVYSAYFYAPALVVLAEMSATEAMKMSCLAFWRNWSPILMMSLLGALLLMLLMLPFFLGLIIGLPVALITSYVCYVDVFSNPNSTGEPL</sequence>
<dbReference type="Proteomes" id="UP000510822">
    <property type="component" value="Chromosome"/>
</dbReference>
<keyword evidence="1" id="KW-0812">Transmembrane</keyword>
<dbReference type="RefSeq" id="WP_180308599.1">
    <property type="nucleotide sequence ID" value="NZ_CP058952.1"/>
</dbReference>